<feature type="non-terminal residue" evidence="2">
    <location>
        <position position="1"/>
    </location>
</feature>
<keyword evidence="3" id="KW-1185">Reference proteome</keyword>
<reference evidence="2 3" key="1">
    <citation type="submission" date="2021-06" db="EMBL/GenBank/DDBJ databases">
        <authorList>
            <person name="Palmer J.M."/>
        </authorList>
    </citation>
    <scope>NUCLEOTIDE SEQUENCE [LARGE SCALE GENOMIC DNA]</scope>
    <source>
        <strain evidence="2 3">GA_2019</strain>
        <tissue evidence="2">Muscle</tissue>
    </source>
</reference>
<comment type="caution">
    <text evidence="2">The sequence shown here is derived from an EMBL/GenBank/DDBJ whole genome shotgun (WGS) entry which is preliminary data.</text>
</comment>
<dbReference type="EMBL" id="JAHRIO010043380">
    <property type="protein sequence ID" value="MEQ2172971.1"/>
    <property type="molecule type" value="Genomic_DNA"/>
</dbReference>
<feature type="signal peptide" evidence="1">
    <location>
        <begin position="1"/>
        <end position="17"/>
    </location>
</feature>
<evidence type="ECO:0000313" key="2">
    <source>
        <dbReference type="EMBL" id="MEQ2172971.1"/>
    </source>
</evidence>
<accession>A0ABV0NNG6</accession>
<name>A0ABV0NNG6_9TELE</name>
<dbReference type="Proteomes" id="UP001476798">
    <property type="component" value="Unassembled WGS sequence"/>
</dbReference>
<sequence>DMWISLTLSLIAAVALCTEVSLPQDVGSVDTTENPAEDLQVNFSYADLSSVYGNSKAQILAAQFECYLKMIHEPLRTDEGEEQIKSSPSHTFFCSI</sequence>
<organism evidence="2 3">
    <name type="scientific">Goodea atripinnis</name>
    <dbReference type="NCBI Taxonomy" id="208336"/>
    <lineage>
        <taxon>Eukaryota</taxon>
        <taxon>Metazoa</taxon>
        <taxon>Chordata</taxon>
        <taxon>Craniata</taxon>
        <taxon>Vertebrata</taxon>
        <taxon>Euteleostomi</taxon>
        <taxon>Actinopterygii</taxon>
        <taxon>Neopterygii</taxon>
        <taxon>Teleostei</taxon>
        <taxon>Neoteleostei</taxon>
        <taxon>Acanthomorphata</taxon>
        <taxon>Ovalentaria</taxon>
        <taxon>Atherinomorphae</taxon>
        <taxon>Cyprinodontiformes</taxon>
        <taxon>Goodeidae</taxon>
        <taxon>Goodea</taxon>
    </lineage>
</organism>
<protein>
    <submittedName>
        <fullName evidence="2">Uncharacterized protein</fullName>
    </submittedName>
</protein>
<feature type="chain" id="PRO_5045610387" evidence="1">
    <location>
        <begin position="18"/>
        <end position="96"/>
    </location>
</feature>
<proteinExistence type="predicted"/>
<gene>
    <name evidence="2" type="ORF">GOODEAATRI_026863</name>
</gene>
<keyword evidence="1" id="KW-0732">Signal</keyword>
<evidence type="ECO:0000256" key="1">
    <source>
        <dbReference type="SAM" id="SignalP"/>
    </source>
</evidence>
<evidence type="ECO:0000313" key="3">
    <source>
        <dbReference type="Proteomes" id="UP001476798"/>
    </source>
</evidence>